<evidence type="ECO:0000313" key="3">
    <source>
        <dbReference type="EMBL" id="AGR43086.1"/>
    </source>
</evidence>
<accession>Q0P3H1</accession>
<dbReference type="EMBL" id="KC967295">
    <property type="protein sequence ID" value="AGR42742.1"/>
    <property type="molecule type" value="Genomic_DNA"/>
</dbReference>
<keyword evidence="5" id="KW-1185">Reference proteome</keyword>
<dbReference type="Proteomes" id="UP000009170">
    <property type="component" value="Mitochondrion"/>
</dbReference>
<organism evidence="4 5">
    <name type="scientific">Ostreococcus tauri</name>
    <name type="common">Marine green alga</name>
    <dbReference type="NCBI Taxonomy" id="70448"/>
    <lineage>
        <taxon>Eukaryota</taxon>
        <taxon>Viridiplantae</taxon>
        <taxon>Chlorophyta</taxon>
        <taxon>Mamiellophyceae</taxon>
        <taxon>Mamiellales</taxon>
        <taxon>Bathycoccaceae</taxon>
        <taxon>Ostreococcus</taxon>
    </lineage>
</organism>
<sequence>MHSFSTDPVIIFLQLKSFPVNQLNTLKKRLKALDNTASLRLAQNLTLPLQDFCQSSTFILHLGSLKTLKTVFENVDPQAEKFFDIQVTGLECILLGGFFQDRFVSTTELHKLRTFDASKVNILGNLTKNLKLPRLLKQRLVRLPMILRANNGN</sequence>
<dbReference type="EMBL" id="KC967294">
    <property type="protein sequence ID" value="AGR42699.1"/>
    <property type="molecule type" value="Genomic_DNA"/>
</dbReference>
<name>Q0P3H1_OSTTA</name>
<dbReference type="AlphaFoldDB" id="Q0P3H1"/>
<reference evidence="4 5" key="2">
    <citation type="journal article" date="2007" name="Mol. Biol. Evol.">
        <title>The complete chloroplast and mitochondrial DNA sequence of Ostreococcus tauri: organelle genomes of the smallest eukaryote are examples of compaction.</title>
        <authorList>
            <person name="Robbens S."/>
            <person name="Derelle E."/>
            <person name="Ferraz C."/>
            <person name="Wuyts J."/>
            <person name="Moreau H."/>
            <person name="Van de Peer Y."/>
        </authorList>
    </citation>
    <scope>NUCLEOTIDE SEQUENCE [LARGE SCALE GENOMIC DNA]</scope>
    <source>
        <strain evidence="4 5">OTTH0595</strain>
    </source>
</reference>
<evidence type="ECO:0000313" key="4">
    <source>
        <dbReference type="EMBL" id="CAL36406.1"/>
    </source>
</evidence>
<dbReference type="EMBL" id="CR954200">
    <property type="protein sequence ID" value="CAL36406.1"/>
    <property type="molecule type" value="Genomic_DNA"/>
</dbReference>
<evidence type="ECO:0000313" key="2">
    <source>
        <dbReference type="EMBL" id="AGR42742.1"/>
    </source>
</evidence>
<gene>
    <name evidence="4" type="ordered locus">OtMtg00200</name>
</gene>
<keyword evidence="4" id="KW-0496">Mitochondrion</keyword>
<proteinExistence type="predicted"/>
<dbReference type="EMBL" id="KC967303">
    <property type="protein sequence ID" value="AGR43086.1"/>
    <property type="molecule type" value="Genomic_DNA"/>
</dbReference>
<reference evidence="1" key="3">
    <citation type="journal article" date="2013" name="Genome Biol. Evol.">
        <title>Organellar Inheritance in the Green Lineage: Insights from Ostreococcus tauri.</title>
        <authorList>
            <person name="Blanc-Mathieu R."/>
            <person name="Sanchez-Ferandin S."/>
            <person name="Eyre-Walker A."/>
            <person name="Piganeau G."/>
        </authorList>
    </citation>
    <scope>NUCLEOTIDE SEQUENCE</scope>
    <source>
        <strain evidence="2">RCC1108</strain>
        <strain evidence="3">RCC1123</strain>
        <strain evidence="1">RCC745-2009</strain>
    </source>
</reference>
<dbReference type="KEGG" id="ota:OstapMp20"/>
<geneLocation type="mitochondrion" evidence="4"/>
<evidence type="ECO:0000313" key="5">
    <source>
        <dbReference type="Proteomes" id="UP000009170"/>
    </source>
</evidence>
<reference evidence="4" key="1">
    <citation type="journal article" date="2006" name="Mol. Biol. Evol.">
        <title>The Chloroplast and Mitochondrial DNA sequence of Ostreococcus tauri: organelle genomes of the smallest eukaryote are examples of compaction.</title>
        <authorList>
            <person name="Robbens S."/>
            <person name="Derelle E."/>
            <person name="Ferraz C."/>
            <person name="Wuyts J."/>
            <person name="Moreau H."/>
            <person name="Van de Peer Y."/>
        </authorList>
    </citation>
    <scope>NUCLEOTIDE SEQUENCE</scope>
    <source>
        <strain evidence="4">OTTH0595</strain>
    </source>
</reference>
<protein>
    <submittedName>
        <fullName evidence="4">Mitochondrion, complete genome</fullName>
    </submittedName>
</protein>
<evidence type="ECO:0000313" key="1">
    <source>
        <dbReference type="EMBL" id="AGR42699.1"/>
    </source>
</evidence>